<dbReference type="AlphaFoldDB" id="A0A1F5EHN9"/>
<name>A0A1F5EHN9_9BACT</name>
<organism evidence="2 3">
    <name type="scientific">Candidatus Campbellbacteria bacterium RIFOXYC2_FULL_35_25</name>
    <dbReference type="NCBI Taxonomy" id="1797582"/>
    <lineage>
        <taxon>Bacteria</taxon>
        <taxon>Candidatus Campbelliibacteriota</taxon>
    </lineage>
</organism>
<accession>A0A1F5EHN9</accession>
<evidence type="ECO:0000256" key="1">
    <source>
        <dbReference type="SAM" id="Phobius"/>
    </source>
</evidence>
<protein>
    <submittedName>
        <fullName evidence="2">Uncharacterized protein</fullName>
    </submittedName>
</protein>
<keyword evidence="1" id="KW-1133">Transmembrane helix</keyword>
<comment type="caution">
    <text evidence="2">The sequence shown here is derived from an EMBL/GenBank/DDBJ whole genome shotgun (WGS) entry which is preliminary data.</text>
</comment>
<keyword evidence="1" id="KW-0812">Transmembrane</keyword>
<evidence type="ECO:0000313" key="3">
    <source>
        <dbReference type="Proteomes" id="UP000179003"/>
    </source>
</evidence>
<gene>
    <name evidence="2" type="ORF">A2442_03480</name>
</gene>
<dbReference type="STRING" id="1797582.A2442_03480"/>
<reference evidence="2 3" key="1">
    <citation type="journal article" date="2016" name="Nat. Commun.">
        <title>Thousands of microbial genomes shed light on interconnected biogeochemical processes in an aquifer system.</title>
        <authorList>
            <person name="Anantharaman K."/>
            <person name="Brown C.T."/>
            <person name="Hug L.A."/>
            <person name="Sharon I."/>
            <person name="Castelle C.J."/>
            <person name="Probst A.J."/>
            <person name="Thomas B.C."/>
            <person name="Singh A."/>
            <person name="Wilkins M.J."/>
            <person name="Karaoz U."/>
            <person name="Brodie E.L."/>
            <person name="Williams K.H."/>
            <person name="Hubbard S.S."/>
            <person name="Banfield J.F."/>
        </authorList>
    </citation>
    <scope>NUCLEOTIDE SEQUENCE [LARGE SCALE GENOMIC DNA]</scope>
</reference>
<feature type="transmembrane region" description="Helical" evidence="1">
    <location>
        <begin position="7"/>
        <end position="24"/>
    </location>
</feature>
<sequence length="144" mass="16524">MKIIKKIFYLFLILFFVYKFFFYVDISNGCFVRFKPSFMEFNTGNIKDAIAVLKNAVPQEYQKFCGNVSKINPNIACGGFGGGCFYGTEREIYLWTSHGSFVGWTAAIIAHETCHVVQDLEERTMEEGECYKIGNEVLKSIVEY</sequence>
<proteinExistence type="predicted"/>
<evidence type="ECO:0000313" key="2">
    <source>
        <dbReference type="EMBL" id="OGD66918.1"/>
    </source>
</evidence>
<keyword evidence="1" id="KW-0472">Membrane</keyword>
<dbReference type="Proteomes" id="UP000179003">
    <property type="component" value="Unassembled WGS sequence"/>
</dbReference>
<dbReference type="EMBL" id="MFAE01000012">
    <property type="protein sequence ID" value="OGD66918.1"/>
    <property type="molecule type" value="Genomic_DNA"/>
</dbReference>